<name>A0A2U2BCT1_9BACT</name>
<evidence type="ECO:0000313" key="2">
    <source>
        <dbReference type="EMBL" id="PWE00870.1"/>
    </source>
</evidence>
<dbReference type="EMBL" id="QEWP01000002">
    <property type="protein sequence ID" value="PWE00870.1"/>
    <property type="molecule type" value="Genomic_DNA"/>
</dbReference>
<evidence type="ECO:0000313" key="3">
    <source>
        <dbReference type="Proteomes" id="UP000244956"/>
    </source>
</evidence>
<protein>
    <submittedName>
        <fullName evidence="2">Anti-sigma regulatory factor</fullName>
    </submittedName>
</protein>
<dbReference type="SUPFAM" id="SSF55874">
    <property type="entry name" value="ATPase domain of HSP90 chaperone/DNA topoisomerase II/histidine kinase"/>
    <property type="match status" value="1"/>
</dbReference>
<keyword evidence="3" id="KW-1185">Reference proteome</keyword>
<organism evidence="2 3">
    <name type="scientific">Marinilabilia rubra</name>
    <dbReference type="NCBI Taxonomy" id="2162893"/>
    <lineage>
        <taxon>Bacteria</taxon>
        <taxon>Pseudomonadati</taxon>
        <taxon>Bacteroidota</taxon>
        <taxon>Bacteroidia</taxon>
        <taxon>Marinilabiliales</taxon>
        <taxon>Marinilabiliaceae</taxon>
        <taxon>Marinilabilia</taxon>
    </lineage>
</organism>
<feature type="domain" description="Histidine kinase/HSP90-like ATPase" evidence="1">
    <location>
        <begin position="38"/>
        <end position="134"/>
    </location>
</feature>
<evidence type="ECO:0000259" key="1">
    <source>
        <dbReference type="Pfam" id="PF02518"/>
    </source>
</evidence>
<comment type="caution">
    <text evidence="2">The sequence shown here is derived from an EMBL/GenBank/DDBJ whole genome shotgun (WGS) entry which is preliminary data.</text>
</comment>
<accession>A0A2U2BCT1</accession>
<dbReference type="Gene3D" id="3.30.565.10">
    <property type="entry name" value="Histidine kinase-like ATPase, C-terminal domain"/>
    <property type="match status" value="1"/>
</dbReference>
<sequence>MKFKYEIEGGNFSKAGNASSAVKKMLKQLNVPPPIIKRLVVALYEGEVNVVAHAWNGCIQVDIEPHRIFVIIEDEGPGIPDIDQAMQEGYSTASQAVREMGFGAGMGLPNMKKNADELNITSEVGKGTKVEITTLLNE</sequence>
<dbReference type="Proteomes" id="UP000244956">
    <property type="component" value="Unassembled WGS sequence"/>
</dbReference>
<proteinExistence type="predicted"/>
<dbReference type="OrthoDB" id="9797578at2"/>
<dbReference type="InterPro" id="IPR036890">
    <property type="entry name" value="HATPase_C_sf"/>
</dbReference>
<dbReference type="InterPro" id="IPR003594">
    <property type="entry name" value="HATPase_dom"/>
</dbReference>
<reference evidence="2 3" key="1">
    <citation type="submission" date="2018-05" db="EMBL/GenBank/DDBJ databases">
        <title>Marinilabilia rubrum sp. nov., isolated from saltern sediment.</title>
        <authorList>
            <person name="Zhang R."/>
        </authorList>
    </citation>
    <scope>NUCLEOTIDE SEQUENCE [LARGE SCALE GENOMIC DNA]</scope>
    <source>
        <strain evidence="2 3">WTE16</strain>
    </source>
</reference>
<dbReference type="AlphaFoldDB" id="A0A2U2BCT1"/>
<gene>
    <name evidence="2" type="ORF">DDZ16_04590</name>
</gene>
<dbReference type="Pfam" id="PF02518">
    <property type="entry name" value="HATPase_c"/>
    <property type="match status" value="1"/>
</dbReference>
<dbReference type="RefSeq" id="WP_109263241.1">
    <property type="nucleotide sequence ID" value="NZ_QEWP01000002.1"/>
</dbReference>